<feature type="region of interest" description="Disordered" evidence="1">
    <location>
        <begin position="17"/>
        <end position="38"/>
    </location>
</feature>
<reference evidence="2 3" key="1">
    <citation type="submission" date="2014-12" db="EMBL/GenBank/DDBJ databases">
        <title>Complete genome sequence of Bifidobacterium longum subsp. infantis BT1.</title>
        <authorList>
            <person name="Kim J.F."/>
            <person name="Kwak M.-J."/>
        </authorList>
    </citation>
    <scope>NUCLEOTIDE SEQUENCE [LARGE SCALE GENOMIC DNA]</scope>
    <source>
        <strain evidence="2 3">BT1</strain>
    </source>
</reference>
<gene>
    <name evidence="2" type="ORF">RY67_1418</name>
</gene>
<evidence type="ECO:0000256" key="1">
    <source>
        <dbReference type="SAM" id="MobiDB-lite"/>
    </source>
</evidence>
<dbReference type="AlphaFoldDB" id="A0A0M4LIA7"/>
<dbReference type="PATRIC" id="fig|1682.24.peg.1380"/>
<dbReference type="EMBL" id="CP010411">
    <property type="protein sequence ID" value="ALE09438.1"/>
    <property type="molecule type" value="Genomic_DNA"/>
</dbReference>
<sequence>MHDCKIEEHLTCVLRSSNSAGSANAKEKGNANPRYQPY</sequence>
<evidence type="ECO:0000313" key="3">
    <source>
        <dbReference type="Proteomes" id="UP000067206"/>
    </source>
</evidence>
<protein>
    <submittedName>
        <fullName evidence="2">Uncharacterized protein</fullName>
    </submittedName>
</protein>
<proteinExistence type="predicted"/>
<evidence type="ECO:0000313" key="2">
    <source>
        <dbReference type="EMBL" id="ALE09438.1"/>
    </source>
</evidence>
<organism evidence="2 3">
    <name type="scientific">Bifidobacterium longum subsp. infantis</name>
    <dbReference type="NCBI Taxonomy" id="1682"/>
    <lineage>
        <taxon>Bacteria</taxon>
        <taxon>Bacillati</taxon>
        <taxon>Actinomycetota</taxon>
        <taxon>Actinomycetes</taxon>
        <taxon>Bifidobacteriales</taxon>
        <taxon>Bifidobacteriaceae</taxon>
        <taxon>Bifidobacterium</taxon>
    </lineage>
</organism>
<accession>A0A0M4LIA7</accession>
<dbReference type="Proteomes" id="UP000067206">
    <property type="component" value="Chromosome"/>
</dbReference>
<name>A0A0M4LIA7_BIFLI</name>